<reference evidence="2 3" key="1">
    <citation type="submission" date="2024-03" db="EMBL/GenBank/DDBJ databases">
        <title>Complete genome sequence of the green alga Chloropicon roscoffensis RCC1871.</title>
        <authorList>
            <person name="Lemieux C."/>
            <person name="Pombert J.-F."/>
            <person name="Otis C."/>
            <person name="Turmel M."/>
        </authorList>
    </citation>
    <scope>NUCLEOTIDE SEQUENCE [LARGE SCALE GENOMIC DNA]</scope>
    <source>
        <strain evidence="2 3">RCC1871</strain>
    </source>
</reference>
<gene>
    <name evidence="2" type="ORF">HKI87_03g23150</name>
</gene>
<sequence length="317" mass="33500">MLSASPFGDREPSAPILVSRKRLVACLLLFLLGASVVRTAVLFSEDDLVAKDVVFRTTEEDADDEVAGEQTDWTAEPSGRARQGARSTPRPGRGRSKRSSRSGSRASTAASGVQIGAVSRNLRARKVKPNFSRASAGAAAEAYPKVVATGPAVRDETGAFIWVDSAGGGNGILASSDRYIERDDLIEDPITESIDINDGYDYEDDLDLYEYGSLEEEPSAAAGDPASAVQMGDGLGEPETEDAWEEDDGDNLAGLEDEEALGETSAGAGADDVDGNVGEWEEAKEAPPRREELPPLEAGDLLQKNILQVTGGEGARI</sequence>
<feature type="compositionally biased region" description="Low complexity" evidence="1">
    <location>
        <begin position="101"/>
        <end position="112"/>
    </location>
</feature>
<evidence type="ECO:0000313" key="2">
    <source>
        <dbReference type="EMBL" id="WZN60781.1"/>
    </source>
</evidence>
<protein>
    <recommendedName>
        <fullName evidence="4">Transmembrane protein</fullName>
    </recommendedName>
</protein>
<feature type="compositionally biased region" description="Acidic residues" evidence="1">
    <location>
        <begin position="236"/>
        <end position="261"/>
    </location>
</feature>
<dbReference type="Proteomes" id="UP001472866">
    <property type="component" value="Chromosome 03"/>
</dbReference>
<dbReference type="EMBL" id="CP151503">
    <property type="protein sequence ID" value="WZN60781.1"/>
    <property type="molecule type" value="Genomic_DNA"/>
</dbReference>
<name>A0AAX4P4P2_9CHLO</name>
<keyword evidence="3" id="KW-1185">Reference proteome</keyword>
<accession>A0AAX4P4P2</accession>
<dbReference type="AlphaFoldDB" id="A0AAX4P4P2"/>
<evidence type="ECO:0000313" key="3">
    <source>
        <dbReference type="Proteomes" id="UP001472866"/>
    </source>
</evidence>
<evidence type="ECO:0008006" key="4">
    <source>
        <dbReference type="Google" id="ProtNLM"/>
    </source>
</evidence>
<evidence type="ECO:0000256" key="1">
    <source>
        <dbReference type="SAM" id="MobiDB-lite"/>
    </source>
</evidence>
<feature type="compositionally biased region" description="Acidic residues" evidence="1">
    <location>
        <begin position="271"/>
        <end position="280"/>
    </location>
</feature>
<feature type="compositionally biased region" description="Basic and acidic residues" evidence="1">
    <location>
        <begin position="281"/>
        <end position="293"/>
    </location>
</feature>
<organism evidence="2 3">
    <name type="scientific">Chloropicon roscoffensis</name>
    <dbReference type="NCBI Taxonomy" id="1461544"/>
    <lineage>
        <taxon>Eukaryota</taxon>
        <taxon>Viridiplantae</taxon>
        <taxon>Chlorophyta</taxon>
        <taxon>Chloropicophyceae</taxon>
        <taxon>Chloropicales</taxon>
        <taxon>Chloropicaceae</taxon>
        <taxon>Chloropicon</taxon>
    </lineage>
</organism>
<feature type="region of interest" description="Disordered" evidence="1">
    <location>
        <begin position="59"/>
        <end position="112"/>
    </location>
</feature>
<feature type="region of interest" description="Disordered" evidence="1">
    <location>
        <begin position="216"/>
        <end position="317"/>
    </location>
</feature>
<proteinExistence type="predicted"/>